<dbReference type="GO" id="GO:0003700">
    <property type="term" value="F:DNA-binding transcription factor activity"/>
    <property type="evidence" value="ECO:0007669"/>
    <property type="project" value="TreeGrafter"/>
</dbReference>
<evidence type="ECO:0000313" key="5">
    <source>
        <dbReference type="Proteomes" id="UP001138997"/>
    </source>
</evidence>
<sequence>MLVGTLARELGASLSRTSRLCSELLELGLLAHGDAYGSYGLGPLAVRLSGRAAAPFAHTLRYALTLAAHQTGETVCLAARSGGTLRITATVDSLWTLHAQADPGDLIEDATSGIAQADQRPGSFEDDEVFESAIGSCSEIAAPILSPEGEHLAVLAVRMPVNRLPQHGPQARSAVRSARRRIQDAVLALPDLGSAPTVASDSSLGAAVQILWHLAAQPDSIAGTARAVGLRADRTQRLLASCERAGLVSSNPGRSQFRIGWAVHAWHRSVVTPTLAQLGSPLVARTAELTETCGFVTVLRGMRSLTLVEHLSRPGTGLRMAPWLGRAHPIIGSDGGPVLVMDLELPQIAELFPPRYTRLELDRFLRRVRQVVRDGAISMEPFDDTGMQSVAAPVRDASGAVAAAACLVATTEHFAVHGERLETAVRQLADRLSGLLGHG</sequence>
<reference evidence="4" key="1">
    <citation type="submission" date="2021-11" db="EMBL/GenBank/DDBJ databases">
        <title>Streptomyces corallinus and Kineosporia corallina sp. nov., two new coral-derived marine actinobacteria.</title>
        <authorList>
            <person name="Buangrab K."/>
            <person name="Sutthacheep M."/>
            <person name="Yeemin T."/>
            <person name="Harunari E."/>
            <person name="Igarashi Y."/>
            <person name="Sripreechasak P."/>
            <person name="Kanchanasin P."/>
            <person name="Tanasupawat S."/>
            <person name="Phongsopitanun W."/>
        </authorList>
    </citation>
    <scope>NUCLEOTIDE SEQUENCE</scope>
    <source>
        <strain evidence="4">JCM 31032</strain>
    </source>
</reference>
<keyword evidence="5" id="KW-1185">Reference proteome</keyword>
<evidence type="ECO:0000313" key="4">
    <source>
        <dbReference type="EMBL" id="MCD5314707.1"/>
    </source>
</evidence>
<dbReference type="SUPFAM" id="SSF55781">
    <property type="entry name" value="GAF domain-like"/>
    <property type="match status" value="2"/>
</dbReference>
<organism evidence="4 5">
    <name type="scientific">Kineosporia babensis</name>
    <dbReference type="NCBI Taxonomy" id="499548"/>
    <lineage>
        <taxon>Bacteria</taxon>
        <taxon>Bacillati</taxon>
        <taxon>Actinomycetota</taxon>
        <taxon>Actinomycetes</taxon>
        <taxon>Kineosporiales</taxon>
        <taxon>Kineosporiaceae</taxon>
        <taxon>Kineosporia</taxon>
    </lineage>
</organism>
<evidence type="ECO:0000256" key="2">
    <source>
        <dbReference type="ARBA" id="ARBA00023163"/>
    </source>
</evidence>
<comment type="caution">
    <text evidence="4">The sequence shown here is derived from an EMBL/GenBank/DDBJ whole genome shotgun (WGS) entry which is preliminary data.</text>
</comment>
<feature type="domain" description="IclR-ED" evidence="3">
    <location>
        <begin position="255"/>
        <end position="438"/>
    </location>
</feature>
<evidence type="ECO:0000259" key="3">
    <source>
        <dbReference type="PROSITE" id="PS51078"/>
    </source>
</evidence>
<dbReference type="Gene3D" id="3.30.450.40">
    <property type="match status" value="1"/>
</dbReference>
<protein>
    <recommendedName>
        <fullName evidence="3">IclR-ED domain-containing protein</fullName>
    </recommendedName>
</protein>
<keyword evidence="2" id="KW-0804">Transcription</keyword>
<dbReference type="GO" id="GO:0003677">
    <property type="term" value="F:DNA binding"/>
    <property type="evidence" value="ECO:0007669"/>
    <property type="project" value="TreeGrafter"/>
</dbReference>
<keyword evidence="1" id="KW-0805">Transcription regulation</keyword>
<dbReference type="Pfam" id="PF01614">
    <property type="entry name" value="IclR_C"/>
    <property type="match status" value="1"/>
</dbReference>
<name>A0A9X1NGP3_9ACTN</name>
<evidence type="ECO:0000256" key="1">
    <source>
        <dbReference type="ARBA" id="ARBA00023015"/>
    </source>
</evidence>
<dbReference type="PANTHER" id="PTHR30136:SF24">
    <property type="entry name" value="HTH-TYPE TRANSCRIPTIONAL REPRESSOR ALLR"/>
    <property type="match status" value="1"/>
</dbReference>
<dbReference type="InterPro" id="IPR029016">
    <property type="entry name" value="GAF-like_dom_sf"/>
</dbReference>
<dbReference type="PROSITE" id="PS51078">
    <property type="entry name" value="ICLR_ED"/>
    <property type="match status" value="1"/>
</dbReference>
<dbReference type="Proteomes" id="UP001138997">
    <property type="component" value="Unassembled WGS sequence"/>
</dbReference>
<dbReference type="AlphaFoldDB" id="A0A9X1NGP3"/>
<dbReference type="RefSeq" id="WP_231447484.1">
    <property type="nucleotide sequence ID" value="NZ_JAJOMB010000018.1"/>
</dbReference>
<dbReference type="InterPro" id="IPR036388">
    <property type="entry name" value="WH-like_DNA-bd_sf"/>
</dbReference>
<dbReference type="InterPro" id="IPR014757">
    <property type="entry name" value="Tscrpt_reg_IclR_C"/>
</dbReference>
<dbReference type="Gene3D" id="1.10.10.10">
    <property type="entry name" value="Winged helix-like DNA-binding domain superfamily/Winged helix DNA-binding domain"/>
    <property type="match status" value="2"/>
</dbReference>
<dbReference type="EMBL" id="JAJOMB010000018">
    <property type="protein sequence ID" value="MCD5314707.1"/>
    <property type="molecule type" value="Genomic_DNA"/>
</dbReference>
<dbReference type="GO" id="GO:0045892">
    <property type="term" value="P:negative regulation of DNA-templated transcription"/>
    <property type="evidence" value="ECO:0007669"/>
    <property type="project" value="TreeGrafter"/>
</dbReference>
<proteinExistence type="predicted"/>
<dbReference type="InterPro" id="IPR050707">
    <property type="entry name" value="HTH_MetabolicPath_Reg"/>
</dbReference>
<gene>
    <name evidence="4" type="ORF">LR394_27770</name>
</gene>
<dbReference type="PANTHER" id="PTHR30136">
    <property type="entry name" value="HELIX-TURN-HELIX TRANSCRIPTIONAL REGULATOR, ICLR FAMILY"/>
    <property type="match status" value="1"/>
</dbReference>
<accession>A0A9X1NGP3</accession>